<gene>
    <name evidence="2" type="ORF">CPBF424_26300</name>
</gene>
<protein>
    <submittedName>
        <fullName evidence="2">Uncharacterized protein</fullName>
    </submittedName>
</protein>
<feature type="region of interest" description="Disordered" evidence="1">
    <location>
        <begin position="130"/>
        <end position="154"/>
    </location>
</feature>
<feature type="region of interest" description="Disordered" evidence="1">
    <location>
        <begin position="1"/>
        <end position="97"/>
    </location>
</feature>
<evidence type="ECO:0000313" key="2">
    <source>
        <dbReference type="EMBL" id="SUZ28804.1"/>
    </source>
</evidence>
<organism evidence="2 3">
    <name type="scientific">Xanthomonas euroxanthea</name>
    <dbReference type="NCBI Taxonomy" id="2259622"/>
    <lineage>
        <taxon>Bacteria</taxon>
        <taxon>Pseudomonadati</taxon>
        <taxon>Pseudomonadota</taxon>
        <taxon>Gammaproteobacteria</taxon>
        <taxon>Lysobacterales</taxon>
        <taxon>Lysobacteraceae</taxon>
        <taxon>Xanthomonas</taxon>
    </lineage>
</organism>
<sequence length="198" mass="21635">MEAGQRQSGAAPIDCLSTANLRLRDSSRTARRSHTATPAPRASASRLADTRTPECPEGGCGACHPRPTNTAQRRNSGHDKPSADIASNNRQAHAVPAVAGKQRFRRGACSTTHDASTALHQPFHPPCRALRRREKSAAPSPRTDPGGRPPGTPLDAYCRPTLCTTCSRRNRRITSARWRRSRTWMLKRSTAALKSRSR</sequence>
<dbReference type="AlphaFoldDB" id="A0AA46C9Q4"/>
<keyword evidence="3" id="KW-1185">Reference proteome</keyword>
<evidence type="ECO:0000313" key="3">
    <source>
        <dbReference type="Proteomes" id="UP000254168"/>
    </source>
</evidence>
<name>A0AA46C9Q4_9XANT</name>
<reference evidence="2 3" key="1">
    <citation type="submission" date="2018-06" db="EMBL/GenBank/DDBJ databases">
        <authorList>
            <person name="Pothier F. J."/>
        </authorList>
    </citation>
    <scope>NUCLEOTIDE SEQUENCE [LARGE SCALE GENOMIC DNA]</scope>
    <source>
        <strain evidence="2 3">CPBF 424</strain>
    </source>
</reference>
<dbReference type="Proteomes" id="UP000254168">
    <property type="component" value="Unassembled WGS sequence"/>
</dbReference>
<evidence type="ECO:0000256" key="1">
    <source>
        <dbReference type="SAM" id="MobiDB-lite"/>
    </source>
</evidence>
<comment type="caution">
    <text evidence="2">The sequence shown here is derived from an EMBL/GenBank/DDBJ whole genome shotgun (WGS) entry which is preliminary data.</text>
</comment>
<accession>A0AA46C9Q4</accession>
<proteinExistence type="predicted"/>
<dbReference type="EMBL" id="UIHB01000004">
    <property type="protein sequence ID" value="SUZ28804.1"/>
    <property type="molecule type" value="Genomic_DNA"/>
</dbReference>